<evidence type="ECO:0000256" key="1">
    <source>
        <dbReference type="ARBA" id="ARBA00007381"/>
    </source>
</evidence>
<evidence type="ECO:0000256" key="2">
    <source>
        <dbReference type="ARBA" id="ARBA00022741"/>
    </source>
</evidence>
<dbReference type="GO" id="GO:0140662">
    <property type="term" value="F:ATP-dependent protein folding chaperone"/>
    <property type="evidence" value="ECO:0007669"/>
    <property type="project" value="InterPro"/>
</dbReference>
<comment type="similarity">
    <text evidence="1 4">Belongs to the heat shock protein 70 family.</text>
</comment>
<evidence type="ECO:0000256" key="4">
    <source>
        <dbReference type="RuleBase" id="RU003322"/>
    </source>
</evidence>
<dbReference type="FunFam" id="2.60.34.10:FF:000023">
    <property type="entry name" value="70 kDa heat shock cognate protein"/>
    <property type="match status" value="1"/>
</dbReference>
<dbReference type="Gene3D" id="3.30.420.40">
    <property type="match status" value="2"/>
</dbReference>
<protein>
    <submittedName>
        <fullName evidence="5">HSP70</fullName>
    </submittedName>
</protein>
<dbReference type="Gene3D" id="3.30.30.30">
    <property type="match status" value="1"/>
</dbReference>
<gene>
    <name evidence="5" type="primary">HSP70</name>
    <name evidence="5" type="ORF">A0H76_2157</name>
</gene>
<accession>A0A1X0QK31</accession>
<dbReference type="InterPro" id="IPR013126">
    <property type="entry name" value="Hsp_70_fam"/>
</dbReference>
<dbReference type="InterPro" id="IPR043129">
    <property type="entry name" value="ATPase_NBD"/>
</dbReference>
<keyword evidence="3 4" id="KW-0067">ATP-binding</keyword>
<dbReference type="SMR" id="A0A1X0QK31"/>
<dbReference type="InterPro" id="IPR018181">
    <property type="entry name" value="Heat_shock_70_CS"/>
</dbReference>
<dbReference type="Gene3D" id="3.90.640.10">
    <property type="entry name" value="Actin, Chain A, domain 4"/>
    <property type="match status" value="1"/>
</dbReference>
<dbReference type="Gene3D" id="2.60.34.10">
    <property type="entry name" value="Substrate Binding Domain Of DNAk, Chain A, domain 1"/>
    <property type="match status" value="1"/>
</dbReference>
<organism evidence="5 6">
    <name type="scientific">Hepatospora eriocheir</name>
    <dbReference type="NCBI Taxonomy" id="1081669"/>
    <lineage>
        <taxon>Eukaryota</taxon>
        <taxon>Fungi</taxon>
        <taxon>Fungi incertae sedis</taxon>
        <taxon>Microsporidia</taxon>
        <taxon>Hepatosporidae</taxon>
        <taxon>Hepatospora</taxon>
    </lineage>
</organism>
<dbReference type="PROSITE" id="PS00297">
    <property type="entry name" value="HSP70_1"/>
    <property type="match status" value="1"/>
</dbReference>
<comment type="caution">
    <text evidence="5">The sequence shown here is derived from an EMBL/GenBank/DDBJ whole genome shotgun (WGS) entry which is preliminary data.</text>
</comment>
<name>A0A1X0QK31_9MICR</name>
<dbReference type="FunFam" id="3.90.640.10:FF:000003">
    <property type="entry name" value="Molecular chaperone DnaK"/>
    <property type="match status" value="1"/>
</dbReference>
<dbReference type="PROSITE" id="PS00329">
    <property type="entry name" value="HSP70_2"/>
    <property type="match status" value="1"/>
</dbReference>
<proteinExistence type="inferred from homology"/>
<dbReference type="AlphaFoldDB" id="A0A1X0QK31"/>
<evidence type="ECO:0000313" key="5">
    <source>
        <dbReference type="EMBL" id="ORE00141.1"/>
    </source>
</evidence>
<dbReference type="Proteomes" id="UP000192501">
    <property type="component" value="Unassembled WGS sequence"/>
</dbReference>
<keyword evidence="2 4" id="KW-0547">Nucleotide-binding</keyword>
<dbReference type="VEuPathDB" id="MicrosporidiaDB:HERIO_1550"/>
<dbReference type="GO" id="GO:0005524">
    <property type="term" value="F:ATP binding"/>
    <property type="evidence" value="ECO:0007669"/>
    <property type="project" value="UniProtKB-KW"/>
</dbReference>
<dbReference type="EMBL" id="LTAI01000059">
    <property type="protein sequence ID" value="ORE00141.1"/>
    <property type="molecule type" value="Genomic_DNA"/>
</dbReference>
<dbReference type="Pfam" id="PF00012">
    <property type="entry name" value="HSP70"/>
    <property type="match status" value="1"/>
</dbReference>
<dbReference type="PRINTS" id="PR00301">
    <property type="entry name" value="HEATSHOCK70"/>
</dbReference>
<sequence>MFLKSRNVDKNIIGIDLGTTNSLAAYIKDNKSIVIKDTDGKKVVPSIVYLSNNEELIGNKAKNMLITDPLNTIFASKRLIGRKLSDSIFKSDNENFLQKLPYLTKEDCSGRVKIITEKGVFSPVEIGAKILKYIKEYVSKVIGKDVGSAVITVPAYFNDTQRQAIKDAGQLTGWNVLRIINEPTTAALAYGLDKKREGYIAVYDLGGGTFDISILEIKDGIFQVKSTNGNTFLGGEDFDSEFVKFLANMFHMKEGIDISSNKEALNKLKISAEIAKKKLTDRKNVNVFVENIVDGLDFDVDVSREQFNSSVKRVALRTIEPCEEAVKDAGITKDQIKDVVVVGGMTKVPLVREIVKDIFKIEPKTDIDSDEAVAKGAAIQGGIISGNIKDALLLDVIPLSLGIETLGGVYSKIINKNTTIPFKQTETFSTSKDNQTDVEINVFQGERLMVEDNIQLGKIKLSNIPKAKRGVPKIDVTFEADVNGILKVSAVERNSNVKQEVKIESAGGLSKEELEKLIKESKENQLKDSIKKQRIEFTNKVIDETNDFISGEKKLPKEILDKILQLRKSAKLKDNDLNKLKNDFDSLIRIIK</sequence>
<dbReference type="InterPro" id="IPR029047">
    <property type="entry name" value="HSP70_peptide-bd_sf"/>
</dbReference>
<dbReference type="PANTHER" id="PTHR19375">
    <property type="entry name" value="HEAT SHOCK PROTEIN 70KDA"/>
    <property type="match status" value="1"/>
</dbReference>
<evidence type="ECO:0000256" key="3">
    <source>
        <dbReference type="ARBA" id="ARBA00022840"/>
    </source>
</evidence>
<dbReference type="PROSITE" id="PS01036">
    <property type="entry name" value="HSP70_3"/>
    <property type="match status" value="1"/>
</dbReference>
<dbReference type="SUPFAM" id="SSF100920">
    <property type="entry name" value="Heat shock protein 70kD (HSP70), peptide-binding domain"/>
    <property type="match status" value="1"/>
</dbReference>
<dbReference type="VEuPathDB" id="MicrosporidiaDB:A0H76_2157"/>
<evidence type="ECO:0000313" key="6">
    <source>
        <dbReference type="Proteomes" id="UP000192501"/>
    </source>
</evidence>
<reference evidence="5 6" key="1">
    <citation type="journal article" date="2017" name="Environ. Microbiol.">
        <title>Decay of the glycolytic pathway and adaptation to intranuclear parasitism within Enterocytozoonidae microsporidia.</title>
        <authorList>
            <person name="Wiredu Boakye D."/>
            <person name="Jaroenlak P."/>
            <person name="Prachumwat A."/>
            <person name="Williams T.A."/>
            <person name="Bateman K.S."/>
            <person name="Itsathitphaisarn O."/>
            <person name="Sritunyalucksana K."/>
            <person name="Paszkiewicz K.H."/>
            <person name="Moore K.A."/>
            <person name="Stentiford G.D."/>
            <person name="Williams B.A."/>
        </authorList>
    </citation>
    <scope>NUCLEOTIDE SEQUENCE [LARGE SCALE GENOMIC DNA]</scope>
    <source>
        <strain evidence="6">canceri</strain>
    </source>
</reference>
<dbReference type="SUPFAM" id="SSF53067">
    <property type="entry name" value="Actin-like ATPase domain"/>
    <property type="match status" value="2"/>
</dbReference>